<dbReference type="Pfam" id="PF20146">
    <property type="entry name" value="NRF"/>
    <property type="match status" value="1"/>
</dbReference>
<protein>
    <recommendedName>
        <fullName evidence="2">Nose resistant-to-fluoxetine protein N-terminal domain-containing protein</fullName>
    </recommendedName>
</protein>
<dbReference type="SMART" id="SM00703">
    <property type="entry name" value="NRF"/>
    <property type="match status" value="1"/>
</dbReference>
<feature type="chain" id="PRO_5009115377" description="Nose resistant-to-fluoxetine protein N-terminal domain-containing protein" evidence="1">
    <location>
        <begin position="21"/>
        <end position="232"/>
    </location>
</feature>
<dbReference type="OrthoDB" id="118951at2759"/>
<dbReference type="PANTHER" id="PTHR11161:SF0">
    <property type="entry name" value="O-ACYLTRANSFERASE LIKE PROTEIN"/>
    <property type="match status" value="1"/>
</dbReference>
<accession>A0A1E1WHK0</accession>
<dbReference type="InterPro" id="IPR006621">
    <property type="entry name" value="Nose-resist-to-fluoxetine_N"/>
</dbReference>
<evidence type="ECO:0000259" key="2">
    <source>
        <dbReference type="SMART" id="SM00703"/>
    </source>
</evidence>
<evidence type="ECO:0000256" key="1">
    <source>
        <dbReference type="SAM" id="SignalP"/>
    </source>
</evidence>
<reference evidence="3" key="1">
    <citation type="submission" date="2015-09" db="EMBL/GenBank/DDBJ databases">
        <title>De novo assembly of Pectinophora gossypiella (Pink Bollworm) gut transcriptome.</title>
        <authorList>
            <person name="Tassone E.E."/>
        </authorList>
    </citation>
    <scope>NUCLEOTIDE SEQUENCE</scope>
</reference>
<feature type="domain" description="Nose resistant-to-fluoxetine protein N-terminal" evidence="2">
    <location>
        <begin position="36"/>
        <end position="227"/>
    </location>
</feature>
<organism evidence="3">
    <name type="scientific">Pectinophora gossypiella</name>
    <name type="common">Cotton pink bollworm</name>
    <name type="synonym">Depressaria gossypiella</name>
    <dbReference type="NCBI Taxonomy" id="13191"/>
    <lineage>
        <taxon>Eukaryota</taxon>
        <taxon>Metazoa</taxon>
        <taxon>Ecdysozoa</taxon>
        <taxon>Arthropoda</taxon>
        <taxon>Hexapoda</taxon>
        <taxon>Insecta</taxon>
        <taxon>Pterygota</taxon>
        <taxon>Neoptera</taxon>
        <taxon>Endopterygota</taxon>
        <taxon>Lepidoptera</taxon>
        <taxon>Glossata</taxon>
        <taxon>Ditrysia</taxon>
        <taxon>Gelechioidea</taxon>
        <taxon>Gelechiidae</taxon>
        <taxon>Apatetrinae</taxon>
        <taxon>Pectinophora</taxon>
    </lineage>
</organism>
<evidence type="ECO:0000313" key="3">
    <source>
        <dbReference type="EMBL" id="JAT86376.1"/>
    </source>
</evidence>
<keyword evidence="1" id="KW-0732">Signal</keyword>
<sequence length="232" mass="26209">MGRLQVIILLSCGFMGSVVSWQDAFDQQMYQDVLDEEICNRQLELLNEHPLRRQFLDASAKIPSGILTGNLANFGDYHQCLSIDGLVQNMRVQGKYCAILVPLQQEPIDWPSIPDWNITLPEIPGLNFTTPSPGLPEVDPETVAVVERYSKINLWAHKFAGHNEDDHSRIFPVLLTAQYGMTLGVCIPKACTARQALTHWQQAVPFLNVEFQEFYYRLPGDKPFVAGDYVAM</sequence>
<proteinExistence type="predicted"/>
<dbReference type="InterPro" id="IPR052728">
    <property type="entry name" value="O2_lipid_transport_reg"/>
</dbReference>
<feature type="signal peptide" evidence="1">
    <location>
        <begin position="1"/>
        <end position="20"/>
    </location>
</feature>
<name>A0A1E1WHK0_PECGO</name>
<dbReference type="PANTHER" id="PTHR11161">
    <property type="entry name" value="O-ACYLTRANSFERASE"/>
    <property type="match status" value="1"/>
</dbReference>
<gene>
    <name evidence="3" type="ORF">g.14509</name>
</gene>
<dbReference type="EMBL" id="GDQN01004678">
    <property type="protein sequence ID" value="JAT86376.1"/>
    <property type="molecule type" value="Transcribed_RNA"/>
</dbReference>
<dbReference type="AlphaFoldDB" id="A0A1E1WHK0"/>